<dbReference type="EMBL" id="LILC01000016">
    <property type="protein sequence ID" value="KOO44308.1"/>
    <property type="molecule type" value="Genomic_DNA"/>
</dbReference>
<dbReference type="OrthoDB" id="161597at2"/>
<gene>
    <name evidence="1" type="ORF">AMD01_13590</name>
</gene>
<accession>A0A0M0L0X7</accession>
<comment type="caution">
    <text evidence="1">The sequence shown here is derived from an EMBL/GenBank/DDBJ whole genome shotgun (WGS) entry which is preliminary data.</text>
</comment>
<name>A0A0M0L0X7_9BACI</name>
<proteinExistence type="predicted"/>
<reference evidence="2" key="1">
    <citation type="submission" date="2015-08" db="EMBL/GenBank/DDBJ databases">
        <title>Fjat-14210 dsm16467.</title>
        <authorList>
            <person name="Liu B."/>
            <person name="Wang J."/>
            <person name="Zhu Y."/>
            <person name="Liu G."/>
            <person name="Chen Q."/>
            <person name="Chen Z."/>
            <person name="Lan J."/>
            <person name="Che J."/>
            <person name="Ge C."/>
            <person name="Shi H."/>
            <person name="Pan Z."/>
            <person name="Liu X."/>
        </authorList>
    </citation>
    <scope>NUCLEOTIDE SEQUENCE [LARGE SCALE GENOMIC DNA]</scope>
    <source>
        <strain evidence="2">DSM 16467</strain>
    </source>
</reference>
<organism evidence="1 2">
    <name type="scientific">Priestia koreensis</name>
    <dbReference type="NCBI Taxonomy" id="284581"/>
    <lineage>
        <taxon>Bacteria</taxon>
        <taxon>Bacillati</taxon>
        <taxon>Bacillota</taxon>
        <taxon>Bacilli</taxon>
        <taxon>Bacillales</taxon>
        <taxon>Bacillaceae</taxon>
        <taxon>Priestia</taxon>
    </lineage>
</organism>
<sequence>MLQMNLSHTAESYWPRFSLAAYALYDDDTVYLFNHPLVQKEVNFISFPSTKEFMGDTLILYEGVPTAIVHMDRYERFQSLYSMVMHESFHAYQYIQEEHRFPDEVQGMTYPLNGENAQIRQLERMALHDALFERNTEEKRARLQTFFSLREHRRTVIGDFLDYELKIETIEGPAWYVELKAYAHQSACSYESVVKKYSEQLLDKKNSIHRLRGSCYSSGLAICLLLDEFSPSWKETFFTSNQTVYDLLKVAFHYNVPKLPSIPTDTEIESYIAEAHQTRIAEINSFLKQSGYHILIKGITKIKGFDPMNVVISANRRLHKTFLKVEMNDDIVLFQQPVLVEYADNQSKIVALHLVLDQRPIIHNENTFTLDGIGVITGIYDDSTHTLTVK</sequence>
<protein>
    <submittedName>
        <fullName evidence="1">Uncharacterized protein</fullName>
    </submittedName>
</protein>
<dbReference type="AlphaFoldDB" id="A0A0M0L0X7"/>
<dbReference type="PATRIC" id="fig|284581.3.peg.4850"/>
<dbReference type="Proteomes" id="UP000037558">
    <property type="component" value="Unassembled WGS sequence"/>
</dbReference>
<dbReference type="RefSeq" id="WP_053401965.1">
    <property type="nucleotide sequence ID" value="NZ_LILC01000016.1"/>
</dbReference>
<keyword evidence="2" id="KW-1185">Reference proteome</keyword>
<evidence type="ECO:0000313" key="2">
    <source>
        <dbReference type="Proteomes" id="UP000037558"/>
    </source>
</evidence>
<evidence type="ECO:0000313" key="1">
    <source>
        <dbReference type="EMBL" id="KOO44308.1"/>
    </source>
</evidence>
<dbReference type="STRING" id="284581.AMD01_13590"/>